<evidence type="ECO:0000313" key="4">
    <source>
        <dbReference type="Proteomes" id="UP000236919"/>
    </source>
</evidence>
<keyword evidence="4" id="KW-1185">Reference proteome</keyword>
<reference evidence="3 4" key="1">
    <citation type="submission" date="2018-01" db="EMBL/GenBank/DDBJ databases">
        <title>Genomic Encyclopedia of Type Strains, Phase III (KMG-III): the genomes of soil and plant-associated and newly described type strains.</title>
        <authorList>
            <person name="Whitman W."/>
        </authorList>
    </citation>
    <scope>NUCLEOTIDE SEQUENCE [LARGE SCALE GENOMIC DNA]</scope>
    <source>
        <strain evidence="3 4">1131</strain>
    </source>
</reference>
<evidence type="ECO:0000313" key="3">
    <source>
        <dbReference type="EMBL" id="POR46616.1"/>
    </source>
</evidence>
<dbReference type="OrthoDB" id="9814821at2"/>
<dbReference type="RefSeq" id="WP_103720952.1">
    <property type="nucleotide sequence ID" value="NZ_PQFZ01000023.1"/>
</dbReference>
<dbReference type="Pfam" id="PF01425">
    <property type="entry name" value="Amidase"/>
    <property type="match status" value="1"/>
</dbReference>
<dbReference type="GO" id="GO:0016740">
    <property type="term" value="F:transferase activity"/>
    <property type="evidence" value="ECO:0007669"/>
    <property type="project" value="UniProtKB-KW"/>
</dbReference>
<organism evidence="3 4">
    <name type="scientific">Bosea psychrotolerans</name>
    <dbReference type="NCBI Taxonomy" id="1871628"/>
    <lineage>
        <taxon>Bacteria</taxon>
        <taxon>Pseudomonadati</taxon>
        <taxon>Pseudomonadota</taxon>
        <taxon>Alphaproteobacteria</taxon>
        <taxon>Hyphomicrobiales</taxon>
        <taxon>Boseaceae</taxon>
        <taxon>Bosea</taxon>
    </lineage>
</organism>
<comment type="similarity">
    <text evidence="1">Belongs to the amidase family.</text>
</comment>
<keyword evidence="3" id="KW-0808">Transferase</keyword>
<name>A0A2S4LVZ1_9HYPH</name>
<comment type="caution">
    <text evidence="3">The sequence shown here is derived from an EMBL/GenBank/DDBJ whole genome shotgun (WGS) entry which is preliminary data.</text>
</comment>
<evidence type="ECO:0000259" key="2">
    <source>
        <dbReference type="Pfam" id="PF01425"/>
    </source>
</evidence>
<dbReference type="InterPro" id="IPR036928">
    <property type="entry name" value="AS_sf"/>
</dbReference>
<dbReference type="PANTHER" id="PTHR11895">
    <property type="entry name" value="TRANSAMIDASE"/>
    <property type="match status" value="1"/>
</dbReference>
<dbReference type="AlphaFoldDB" id="A0A2S4LVZ1"/>
<dbReference type="PANTHER" id="PTHR11895:SF7">
    <property type="entry name" value="GLUTAMYL-TRNA(GLN) AMIDOTRANSFERASE SUBUNIT A, MITOCHONDRIAL"/>
    <property type="match status" value="1"/>
</dbReference>
<dbReference type="InterPro" id="IPR000120">
    <property type="entry name" value="Amidase"/>
</dbReference>
<proteinExistence type="inferred from homology"/>
<sequence length="487" mass="51844">MKHVSDLHAETGYMSAVALRKAYGDGSLTPPEVVGAIYERIAALNPTLNAFSVLVEDQALAAARDSQARIEAGTARRLEGVPVTIKDAYDVAGLETATCTHALKGKVAVQDNPVIARLRAEGAVILGKTTMSEFGWSGLSRNPVTGVTHNPWGQGLNAGASSAGAGVAAAAGFGPLHLGSDGAGSIRMPSHFCGVFGLKPTYGRVPHVPVSNNDYATYIGPMTRSVADAALMLEVMAGPHPLDHTCCEAQPAPYLNRLAASMKGKRIAFSPDLGHARVDPEIAAIVRGAASLLADELGADIIETKPVWGPLGPELGRFFWSVLWGRRAPLLDVWADRMGADLVACIREGAGYTAADYINARERKYAYVAQMSAFLEDYDFLITPTCSVAAFPVERVQPAHWPEHEWDWLAWSEFLYPFNMSGQPAASIPCGFTRSGLPVGLQVVGRRFDDLGVLQACAAFETVFDGTSIRPELPFTAAKPGCPAISR</sequence>
<dbReference type="InterPro" id="IPR023631">
    <property type="entry name" value="Amidase_dom"/>
</dbReference>
<evidence type="ECO:0000256" key="1">
    <source>
        <dbReference type="ARBA" id="ARBA00009199"/>
    </source>
</evidence>
<gene>
    <name evidence="3" type="ORF">CYD53_12312</name>
</gene>
<dbReference type="Proteomes" id="UP000236919">
    <property type="component" value="Unassembled WGS sequence"/>
</dbReference>
<accession>A0A2S4LVZ1</accession>
<dbReference type="Gene3D" id="3.90.1300.10">
    <property type="entry name" value="Amidase signature (AS) domain"/>
    <property type="match status" value="1"/>
</dbReference>
<dbReference type="SUPFAM" id="SSF75304">
    <property type="entry name" value="Amidase signature (AS) enzymes"/>
    <property type="match status" value="1"/>
</dbReference>
<feature type="domain" description="Amidase" evidence="2">
    <location>
        <begin position="32"/>
        <end position="453"/>
    </location>
</feature>
<protein>
    <submittedName>
        <fullName evidence="3">Aspartyl-tRNA(Asn)/glutamyl-tRNA(Gln) amidotransferase subunit A</fullName>
    </submittedName>
</protein>
<dbReference type="EMBL" id="PQFZ01000023">
    <property type="protein sequence ID" value="POR46616.1"/>
    <property type="molecule type" value="Genomic_DNA"/>
</dbReference>